<feature type="region of interest" description="Disordered" evidence="1">
    <location>
        <begin position="30"/>
        <end position="79"/>
    </location>
</feature>
<evidence type="ECO:0000313" key="3">
    <source>
        <dbReference type="Proteomes" id="UP000460157"/>
    </source>
</evidence>
<evidence type="ECO:0000256" key="1">
    <source>
        <dbReference type="SAM" id="MobiDB-lite"/>
    </source>
</evidence>
<dbReference type="EMBL" id="WRPM01000071">
    <property type="protein sequence ID" value="MVT26781.1"/>
    <property type="molecule type" value="Genomic_DNA"/>
</dbReference>
<organism evidence="2 3">
    <name type="scientific">Nesterenkonia alkaliphila</name>
    <dbReference type="NCBI Taxonomy" id="1463631"/>
    <lineage>
        <taxon>Bacteria</taxon>
        <taxon>Bacillati</taxon>
        <taxon>Actinomycetota</taxon>
        <taxon>Actinomycetes</taxon>
        <taxon>Micrococcales</taxon>
        <taxon>Micrococcaceae</taxon>
        <taxon>Nesterenkonia</taxon>
    </lineage>
</organism>
<protein>
    <submittedName>
        <fullName evidence="2">Uncharacterized protein</fullName>
    </submittedName>
</protein>
<dbReference type="OrthoDB" id="4966866at2"/>
<gene>
    <name evidence="2" type="ORF">GNZ21_10495</name>
</gene>
<dbReference type="AlphaFoldDB" id="A0A7K1UL88"/>
<reference evidence="2 3" key="1">
    <citation type="submission" date="2019-12" db="EMBL/GenBank/DDBJ databases">
        <title>Nesterenkonia muleiensis sp. nov., a novel actinobacterium isolated from sap of Populus euphratica.</title>
        <authorList>
            <person name="Wang R."/>
        </authorList>
    </citation>
    <scope>NUCLEOTIDE SEQUENCE [LARGE SCALE GENOMIC DNA]</scope>
    <source>
        <strain evidence="2 3">F10</strain>
    </source>
</reference>
<sequence>MNDQTLPVHGAELTAEETAAVVAVLGTLASAEPQSNDDAGGTGPADRTVQRRHRLQDSQHGLWGRPGPTSWYQAAGGMR</sequence>
<accession>A0A7K1UL88</accession>
<dbReference type="Proteomes" id="UP000460157">
    <property type="component" value="Unassembled WGS sequence"/>
</dbReference>
<keyword evidence="3" id="KW-1185">Reference proteome</keyword>
<evidence type="ECO:0000313" key="2">
    <source>
        <dbReference type="EMBL" id="MVT26781.1"/>
    </source>
</evidence>
<proteinExistence type="predicted"/>
<dbReference type="RefSeq" id="WP_157324064.1">
    <property type="nucleotide sequence ID" value="NZ_BMFX01000001.1"/>
</dbReference>
<name>A0A7K1UL88_9MICC</name>
<comment type="caution">
    <text evidence="2">The sequence shown here is derived from an EMBL/GenBank/DDBJ whole genome shotgun (WGS) entry which is preliminary data.</text>
</comment>